<dbReference type="GeneID" id="91008287"/>
<feature type="transmembrane region" description="Helical" evidence="9">
    <location>
        <begin position="21"/>
        <end position="42"/>
    </location>
</feature>
<gene>
    <name evidence="11" type="primary">siaT_23</name>
    <name evidence="11" type="ORF">A8U91_04251</name>
</gene>
<comment type="subunit">
    <text evidence="9">The complex comprises the extracytoplasmic solute receptor protein and the two transmembrane proteins.</text>
</comment>
<evidence type="ECO:0000313" key="12">
    <source>
        <dbReference type="Proteomes" id="UP000092504"/>
    </source>
</evidence>
<keyword evidence="5 9" id="KW-0812">Transmembrane</keyword>
<evidence type="ECO:0000259" key="10">
    <source>
        <dbReference type="Pfam" id="PF04290"/>
    </source>
</evidence>
<feature type="transmembrane region" description="Helical" evidence="9">
    <location>
        <begin position="96"/>
        <end position="116"/>
    </location>
</feature>
<organism evidence="11 12">
    <name type="scientific">Halomonas elongata</name>
    <dbReference type="NCBI Taxonomy" id="2746"/>
    <lineage>
        <taxon>Bacteria</taxon>
        <taxon>Pseudomonadati</taxon>
        <taxon>Pseudomonadota</taxon>
        <taxon>Gammaproteobacteria</taxon>
        <taxon>Oceanospirillales</taxon>
        <taxon>Halomonadaceae</taxon>
        <taxon>Halomonas</taxon>
    </lineage>
</organism>
<comment type="caution">
    <text evidence="11">The sequence shown here is derived from an EMBL/GenBank/DDBJ whole genome shotgun (WGS) entry which is preliminary data.</text>
</comment>
<evidence type="ECO:0000256" key="4">
    <source>
        <dbReference type="ARBA" id="ARBA00022519"/>
    </source>
</evidence>
<evidence type="ECO:0000256" key="7">
    <source>
        <dbReference type="ARBA" id="ARBA00023136"/>
    </source>
</evidence>
<name>A0A1B8NYX9_HALEL</name>
<dbReference type="InterPro" id="IPR007387">
    <property type="entry name" value="TRAP_DctQ"/>
</dbReference>
<dbReference type="PATRIC" id="fig|2746.7.peg.4374"/>
<feature type="transmembrane region" description="Helical" evidence="9">
    <location>
        <begin position="136"/>
        <end position="158"/>
    </location>
</feature>
<comment type="subcellular location">
    <subcellularLocation>
        <location evidence="1 9">Cell inner membrane</location>
        <topology evidence="1 9">Multi-pass membrane protein</topology>
    </subcellularLocation>
</comment>
<accession>A0A1B8NYX9</accession>
<dbReference type="Proteomes" id="UP000092504">
    <property type="component" value="Unassembled WGS sequence"/>
</dbReference>
<dbReference type="GO" id="GO:0022857">
    <property type="term" value="F:transmembrane transporter activity"/>
    <property type="evidence" value="ECO:0007669"/>
    <property type="project" value="UniProtKB-UniRule"/>
</dbReference>
<evidence type="ECO:0000256" key="5">
    <source>
        <dbReference type="ARBA" id="ARBA00022692"/>
    </source>
</evidence>
<keyword evidence="6 9" id="KW-1133">Transmembrane helix</keyword>
<dbReference type="InterPro" id="IPR055348">
    <property type="entry name" value="DctQ"/>
</dbReference>
<protein>
    <recommendedName>
        <fullName evidence="9">TRAP transporter small permease protein</fullName>
    </recommendedName>
</protein>
<feature type="domain" description="Tripartite ATP-independent periplasmic transporters DctQ component" evidence="10">
    <location>
        <begin position="33"/>
        <end position="165"/>
    </location>
</feature>
<proteinExistence type="inferred from homology"/>
<evidence type="ECO:0000256" key="1">
    <source>
        <dbReference type="ARBA" id="ARBA00004429"/>
    </source>
</evidence>
<keyword evidence="4 9" id="KW-0997">Cell inner membrane</keyword>
<evidence type="ECO:0000313" key="11">
    <source>
        <dbReference type="EMBL" id="OBX35180.1"/>
    </source>
</evidence>
<dbReference type="GO" id="GO:0005886">
    <property type="term" value="C:plasma membrane"/>
    <property type="evidence" value="ECO:0007669"/>
    <property type="project" value="UniProtKB-SubCell"/>
</dbReference>
<dbReference type="PANTHER" id="PTHR35011:SF2">
    <property type="entry name" value="2,3-DIKETO-L-GULONATE TRAP TRANSPORTER SMALL PERMEASE PROTEIN YIAM"/>
    <property type="match status" value="1"/>
</dbReference>
<evidence type="ECO:0000256" key="6">
    <source>
        <dbReference type="ARBA" id="ARBA00022989"/>
    </source>
</evidence>
<dbReference type="AlphaFoldDB" id="A0A1B8NYX9"/>
<keyword evidence="7 9" id="KW-0472">Membrane</keyword>
<dbReference type="RefSeq" id="WP_013330853.1">
    <property type="nucleotide sequence ID" value="NZ_CP087224.1"/>
</dbReference>
<evidence type="ECO:0000256" key="8">
    <source>
        <dbReference type="ARBA" id="ARBA00038436"/>
    </source>
</evidence>
<dbReference type="Pfam" id="PF04290">
    <property type="entry name" value="DctQ"/>
    <property type="match status" value="1"/>
</dbReference>
<evidence type="ECO:0000256" key="9">
    <source>
        <dbReference type="RuleBase" id="RU369079"/>
    </source>
</evidence>
<comment type="similarity">
    <text evidence="8 9">Belongs to the TRAP transporter small permease family.</text>
</comment>
<evidence type="ECO:0000256" key="3">
    <source>
        <dbReference type="ARBA" id="ARBA00022475"/>
    </source>
</evidence>
<sequence>MPSVQHSRSLIARSREAANRVLAILLLVIFALLVAVVTVQVLSRYLTDSPTIITDEIARFLLIWLGLLGAAYASGAMRHLAIDFLPERLPDIARRWLKIALQAIILLFAGYVMMFGGGELVRQTLANGQTTPMLGIAMGWVYIALPLSGAFIAFFSLLEIVALARAPHPSGDDV</sequence>
<keyword evidence="3" id="KW-1003">Cell membrane</keyword>
<dbReference type="EMBL" id="MAJD01000002">
    <property type="protein sequence ID" value="OBX35180.1"/>
    <property type="molecule type" value="Genomic_DNA"/>
</dbReference>
<keyword evidence="2 9" id="KW-0813">Transport</keyword>
<feature type="transmembrane region" description="Helical" evidence="9">
    <location>
        <begin position="57"/>
        <end position="75"/>
    </location>
</feature>
<dbReference type="OMA" id="YSPPWIE"/>
<dbReference type="PANTHER" id="PTHR35011">
    <property type="entry name" value="2,3-DIKETO-L-GULONATE TRAP TRANSPORTER SMALL PERMEASE PROTEIN YIAM"/>
    <property type="match status" value="1"/>
</dbReference>
<reference evidence="11 12" key="1">
    <citation type="submission" date="2016-06" db="EMBL/GenBank/DDBJ databases">
        <title>Genome sequence of halotolerant plant growth promoting strain of Halomonas elongata HEK1 isolated from salterns of Rann of Kutch, Gujarat, India.</title>
        <authorList>
            <person name="Gaba S."/>
            <person name="Singh R.N."/>
            <person name="Abrol S."/>
            <person name="Kaushik R."/>
            <person name="Saxena A.K."/>
        </authorList>
    </citation>
    <scope>NUCLEOTIDE SEQUENCE [LARGE SCALE GENOMIC DNA]</scope>
    <source>
        <strain evidence="11 12">HEK1</strain>
    </source>
</reference>
<dbReference type="GO" id="GO:0015740">
    <property type="term" value="P:C4-dicarboxylate transport"/>
    <property type="evidence" value="ECO:0007669"/>
    <property type="project" value="TreeGrafter"/>
</dbReference>
<comment type="function">
    <text evidence="9">Part of the tripartite ATP-independent periplasmic (TRAP) transport system.</text>
</comment>
<evidence type="ECO:0000256" key="2">
    <source>
        <dbReference type="ARBA" id="ARBA00022448"/>
    </source>
</evidence>